<organism evidence="15 16">
    <name type="scientific">Cryptosporidium xiaoi</name>
    <dbReference type="NCBI Taxonomy" id="659607"/>
    <lineage>
        <taxon>Eukaryota</taxon>
        <taxon>Sar</taxon>
        <taxon>Alveolata</taxon>
        <taxon>Apicomplexa</taxon>
        <taxon>Conoidasida</taxon>
        <taxon>Coccidia</taxon>
        <taxon>Eucoccidiorida</taxon>
        <taxon>Eimeriorina</taxon>
        <taxon>Cryptosporidiidae</taxon>
        <taxon>Cryptosporidium</taxon>
    </lineage>
</organism>
<keyword evidence="5" id="KW-0963">Cytoplasm</keyword>
<comment type="similarity">
    <text evidence="3">Belongs to the phenylalanyl-tRNA synthetase beta subunit family. Type 2 subfamily.</text>
</comment>
<evidence type="ECO:0000313" key="15">
    <source>
        <dbReference type="EMBL" id="KAK6590647.1"/>
    </source>
</evidence>
<dbReference type="SMART" id="SM00874">
    <property type="entry name" value="B5"/>
    <property type="match status" value="1"/>
</dbReference>
<dbReference type="SMART" id="SM00873">
    <property type="entry name" value="B3_4"/>
    <property type="match status" value="1"/>
</dbReference>
<evidence type="ECO:0000256" key="10">
    <source>
        <dbReference type="ARBA" id="ARBA00022842"/>
    </source>
</evidence>
<dbReference type="GO" id="GO:0009328">
    <property type="term" value="C:phenylalanine-tRNA ligase complex"/>
    <property type="evidence" value="ECO:0007669"/>
    <property type="project" value="TreeGrafter"/>
</dbReference>
<evidence type="ECO:0000256" key="9">
    <source>
        <dbReference type="ARBA" id="ARBA00022840"/>
    </source>
</evidence>
<proteinExistence type="inferred from homology"/>
<reference evidence="15 16" key="1">
    <citation type="submission" date="2023-10" db="EMBL/GenBank/DDBJ databases">
        <title>Comparative genomics analysis reveals potential genetic determinants of host preference in Cryptosporidium xiaoi.</title>
        <authorList>
            <person name="Xiao L."/>
            <person name="Li J."/>
        </authorList>
    </citation>
    <scope>NUCLEOTIDE SEQUENCE [LARGE SCALE GENOMIC DNA]</scope>
    <source>
        <strain evidence="15 16">52996</strain>
    </source>
</reference>
<protein>
    <recommendedName>
        <fullName evidence="4">phenylalanine--tRNA ligase</fullName>
        <ecNumber evidence="4">6.1.1.20</ecNumber>
    </recommendedName>
    <alternativeName>
        <fullName evidence="13">Phenylalanyl-tRNA synthetase beta subunit</fullName>
    </alternativeName>
</protein>
<dbReference type="PROSITE" id="PS51483">
    <property type="entry name" value="B5"/>
    <property type="match status" value="1"/>
</dbReference>
<dbReference type="Pfam" id="PF17759">
    <property type="entry name" value="tRNA_synthFbeta"/>
    <property type="match status" value="1"/>
</dbReference>
<dbReference type="SUPFAM" id="SSF55681">
    <property type="entry name" value="Class II aaRS and biotin synthetases"/>
    <property type="match status" value="1"/>
</dbReference>
<dbReference type="InterPro" id="IPR045060">
    <property type="entry name" value="Phe-tRNA-ligase_IIc_bsu"/>
</dbReference>
<dbReference type="Gene3D" id="3.30.56.10">
    <property type="match status" value="2"/>
</dbReference>
<evidence type="ECO:0000256" key="12">
    <source>
        <dbReference type="ARBA" id="ARBA00023146"/>
    </source>
</evidence>
<dbReference type="Gene3D" id="3.50.40.10">
    <property type="entry name" value="Phenylalanyl-trna Synthetase, Chain B, domain 3"/>
    <property type="match status" value="1"/>
</dbReference>
<evidence type="ECO:0000256" key="7">
    <source>
        <dbReference type="ARBA" id="ARBA00022723"/>
    </source>
</evidence>
<dbReference type="InterPro" id="IPR045864">
    <property type="entry name" value="aa-tRNA-synth_II/BPL/LPL"/>
</dbReference>
<evidence type="ECO:0000256" key="1">
    <source>
        <dbReference type="ARBA" id="ARBA00001946"/>
    </source>
</evidence>
<dbReference type="FunFam" id="3.50.40.10:FF:000002">
    <property type="entry name" value="phenylalanine--tRNA ligase beta subunit"/>
    <property type="match status" value="1"/>
</dbReference>
<evidence type="ECO:0000256" key="5">
    <source>
        <dbReference type="ARBA" id="ARBA00022490"/>
    </source>
</evidence>
<evidence type="ECO:0000256" key="2">
    <source>
        <dbReference type="ARBA" id="ARBA00004496"/>
    </source>
</evidence>
<sequence length="649" mass="73925">MPVVSVSVRALESLLNRKVTEEWLDDICFQYGLELDGTEINESNGDKLAKIEIPANRPDILCLEGLAIALRCFVGGSDPPEYILTNSGERERMIVKKPISDIRPFVLCAILRDIEFNEDNYRSFIDFQEKLHHNICRKRSLVSIGTHDLNKIKGPFYYDAKPHDSINFIPLVGDKELNGTQLLEFLGKHQQLRHYVPLVTPFELLPVVTDSNGTVLSVPPLINGDHSKITLETKDVFIEVTATDYNRAHIVLNQIVSSFSLYCKKQFEIEPVIVEYEHSVYPPHPHKYKTLENGNYEVVTPCIDDILFDVNVNDASKLLGITPPLDVETTKSILKKMMISSEINNDKGEETLKCSVPINRSDVLHPVDLFEDIGISYGYNKIVERRLDFCELDKLNLGVEIVKRELSIEGISEAQNWALCKHSDCFEYLLRQEDFELANSPIDFIGYNLNYPAAVLKNAKTSEFEIVRTTLIQSLLKTMESNKSLPLPQRVFEVGDVVTLDNNAPSGSRNDKRVSIAYSNASGSGLEEIHGFLDHLLGKLGLIARYSIQDVNSMHPNYIGMYYLKEIHDPTFLPTRCVQIVIQKLEFDYNTHKFDLEKTYSNKEIPIGIMGIVHPNVLNNFNLTLPTSILEIRLEPIFEWWPETLFYNE</sequence>
<keyword evidence="7" id="KW-0479">Metal-binding</keyword>
<keyword evidence="11" id="KW-0648">Protein biosynthesis</keyword>
<evidence type="ECO:0000256" key="4">
    <source>
        <dbReference type="ARBA" id="ARBA00012814"/>
    </source>
</evidence>
<dbReference type="Gene3D" id="3.30.930.10">
    <property type="entry name" value="Bira Bifunctional Protein, Domain 2"/>
    <property type="match status" value="1"/>
</dbReference>
<keyword evidence="6" id="KW-0436">Ligase</keyword>
<evidence type="ECO:0000256" key="11">
    <source>
        <dbReference type="ARBA" id="ARBA00022917"/>
    </source>
</evidence>
<dbReference type="InterPro" id="IPR040659">
    <property type="entry name" value="PhetRS_B1"/>
</dbReference>
<dbReference type="GO" id="GO:0005524">
    <property type="term" value="F:ATP binding"/>
    <property type="evidence" value="ECO:0007669"/>
    <property type="project" value="UniProtKB-KW"/>
</dbReference>
<dbReference type="GO" id="GO:0003723">
    <property type="term" value="F:RNA binding"/>
    <property type="evidence" value="ECO:0007669"/>
    <property type="project" value="InterPro"/>
</dbReference>
<evidence type="ECO:0000256" key="8">
    <source>
        <dbReference type="ARBA" id="ARBA00022741"/>
    </source>
</evidence>
<dbReference type="InterPro" id="IPR020825">
    <property type="entry name" value="Phe-tRNA_synthase-like_B3/B4"/>
</dbReference>
<evidence type="ECO:0000259" key="14">
    <source>
        <dbReference type="PROSITE" id="PS51483"/>
    </source>
</evidence>
<dbReference type="SUPFAM" id="SSF46955">
    <property type="entry name" value="Putative DNA-binding domain"/>
    <property type="match status" value="2"/>
</dbReference>
<dbReference type="InterPro" id="IPR005146">
    <property type="entry name" value="B3/B4_tRNA-bd"/>
</dbReference>
<dbReference type="InterPro" id="IPR009061">
    <property type="entry name" value="DNA-bd_dom_put_sf"/>
</dbReference>
<dbReference type="EC" id="6.1.1.20" evidence="4"/>
<keyword evidence="16" id="KW-1185">Reference proteome</keyword>
<evidence type="ECO:0000313" key="16">
    <source>
        <dbReference type="Proteomes" id="UP001311799"/>
    </source>
</evidence>
<dbReference type="GO" id="GO:0004826">
    <property type="term" value="F:phenylalanine-tRNA ligase activity"/>
    <property type="evidence" value="ECO:0007669"/>
    <property type="project" value="UniProtKB-EC"/>
</dbReference>
<dbReference type="NCBIfam" id="TIGR00471">
    <property type="entry name" value="pheT_arch"/>
    <property type="match status" value="1"/>
</dbReference>
<dbReference type="Pfam" id="PF03483">
    <property type="entry name" value="B3_4"/>
    <property type="match status" value="1"/>
</dbReference>
<keyword evidence="10" id="KW-0460">Magnesium</keyword>
<name>A0AAV9Y121_9CRYT</name>
<comment type="subcellular location">
    <subcellularLocation>
        <location evidence="2">Cytoplasm</location>
    </subcellularLocation>
</comment>
<dbReference type="InterPro" id="IPR004531">
    <property type="entry name" value="Phe-tRNA-synth_IIc_bsu_arc_euk"/>
</dbReference>
<keyword evidence="8" id="KW-0547">Nucleotide-binding</keyword>
<gene>
    <name evidence="15" type="ORF">RS030_142125</name>
</gene>
<comment type="caution">
    <text evidence="15">The sequence shown here is derived from an EMBL/GenBank/DDBJ whole genome shotgun (WGS) entry which is preliminary data.</text>
</comment>
<feature type="domain" description="B5" evidence="14">
    <location>
        <begin position="303"/>
        <end position="384"/>
    </location>
</feature>
<dbReference type="PANTHER" id="PTHR10947:SF0">
    <property type="entry name" value="PHENYLALANINE--TRNA LIGASE BETA SUBUNIT"/>
    <property type="match status" value="1"/>
</dbReference>
<evidence type="ECO:0000256" key="13">
    <source>
        <dbReference type="ARBA" id="ARBA00033189"/>
    </source>
</evidence>
<dbReference type="Pfam" id="PF03484">
    <property type="entry name" value="B5"/>
    <property type="match status" value="1"/>
</dbReference>
<dbReference type="InterPro" id="IPR005147">
    <property type="entry name" value="tRNA_synthase_B5-dom"/>
</dbReference>
<dbReference type="GO" id="GO:0006432">
    <property type="term" value="P:phenylalanyl-tRNA aminoacylation"/>
    <property type="evidence" value="ECO:0007669"/>
    <property type="project" value="InterPro"/>
</dbReference>
<evidence type="ECO:0000256" key="6">
    <source>
        <dbReference type="ARBA" id="ARBA00022598"/>
    </source>
</evidence>
<accession>A0AAV9Y121</accession>
<dbReference type="GO" id="GO:0000287">
    <property type="term" value="F:magnesium ion binding"/>
    <property type="evidence" value="ECO:0007669"/>
    <property type="project" value="InterPro"/>
</dbReference>
<dbReference type="AlphaFoldDB" id="A0AAV9Y121"/>
<dbReference type="InterPro" id="IPR041616">
    <property type="entry name" value="PheRS_beta_core"/>
</dbReference>
<dbReference type="EMBL" id="JAWDEY010000005">
    <property type="protein sequence ID" value="KAK6590647.1"/>
    <property type="molecule type" value="Genomic_DNA"/>
</dbReference>
<dbReference type="Pfam" id="PF18262">
    <property type="entry name" value="PhetRS_B1"/>
    <property type="match status" value="1"/>
</dbReference>
<comment type="cofactor">
    <cofactor evidence="1">
        <name>Mg(2+)</name>
        <dbReference type="ChEBI" id="CHEBI:18420"/>
    </cofactor>
</comment>
<dbReference type="Proteomes" id="UP001311799">
    <property type="component" value="Unassembled WGS sequence"/>
</dbReference>
<dbReference type="PANTHER" id="PTHR10947">
    <property type="entry name" value="PHENYLALANYL-TRNA SYNTHETASE BETA CHAIN AND LEUCINE-RICH REPEAT-CONTAINING PROTEIN 47"/>
    <property type="match status" value="1"/>
</dbReference>
<keyword evidence="9" id="KW-0067">ATP-binding</keyword>
<keyword evidence="12" id="KW-0030">Aminoacyl-tRNA synthetase</keyword>
<evidence type="ECO:0000256" key="3">
    <source>
        <dbReference type="ARBA" id="ARBA00007438"/>
    </source>
</evidence>